<dbReference type="InterPro" id="IPR004827">
    <property type="entry name" value="bZIP"/>
</dbReference>
<dbReference type="SMART" id="SM00338">
    <property type="entry name" value="BRLZ"/>
    <property type="match status" value="1"/>
</dbReference>
<feature type="coiled-coil region" evidence="1">
    <location>
        <begin position="191"/>
        <end position="232"/>
    </location>
</feature>
<protein>
    <submittedName>
        <fullName evidence="4">Cyclic-amp response element binding protein</fullName>
    </submittedName>
</protein>
<comment type="caution">
    <text evidence="4">The sequence shown here is derived from an EMBL/GenBank/DDBJ whole genome shotgun (WGS) entry which is preliminary data.</text>
</comment>
<feature type="domain" description="BZIP" evidence="3">
    <location>
        <begin position="187"/>
        <end position="250"/>
    </location>
</feature>
<evidence type="ECO:0000313" key="4">
    <source>
        <dbReference type="EMBL" id="KAJ3447222.1"/>
    </source>
</evidence>
<sequence>MDHNFETKDKTRKRIFDSIDEDFSKPILPRDYNLENQNTIFNTNNFSEGNLIQNPNNLIVSQDSTEILKQLISIQSQQIENKNIKINVKVNGNLNEEKKEKETEKMVVKGQEQEKEKMNGNKTKEQNNRNKGMKKDQPKKTSILKNNNVQKKTSQSEVKGKRKTARKRRRRTNQRATFKTALRDKLDEKELERLENNKIAAREFRKREKEKIETLKTRVEQLEKMNQQYRGSVSFLIEKRNKMTRDLEQIQRGILSGITMSVPSMASFFSGNRSERGRGRGRERGRGRGERRENGNSNDNSKSNDNHNSNLK</sequence>
<evidence type="ECO:0000259" key="3">
    <source>
        <dbReference type="PROSITE" id="PS50217"/>
    </source>
</evidence>
<dbReference type="PROSITE" id="PS50217">
    <property type="entry name" value="BZIP"/>
    <property type="match status" value="1"/>
</dbReference>
<gene>
    <name evidence="4" type="ORF">M0812_07449</name>
</gene>
<feature type="compositionally biased region" description="Low complexity" evidence="2">
    <location>
        <begin position="295"/>
        <end position="312"/>
    </location>
</feature>
<keyword evidence="1" id="KW-0175">Coiled coil</keyword>
<feature type="compositionally biased region" description="Basic and acidic residues" evidence="2">
    <location>
        <begin position="97"/>
        <end position="139"/>
    </location>
</feature>
<dbReference type="InterPro" id="IPR046347">
    <property type="entry name" value="bZIP_sf"/>
</dbReference>
<feature type="region of interest" description="Disordered" evidence="2">
    <location>
        <begin position="97"/>
        <end position="175"/>
    </location>
</feature>
<feature type="compositionally biased region" description="Polar residues" evidence="2">
    <location>
        <begin position="143"/>
        <end position="157"/>
    </location>
</feature>
<dbReference type="Pfam" id="PF00170">
    <property type="entry name" value="bZIP_1"/>
    <property type="match status" value="1"/>
</dbReference>
<dbReference type="EMBL" id="JANTQA010000016">
    <property type="protein sequence ID" value="KAJ3447222.1"/>
    <property type="molecule type" value="Genomic_DNA"/>
</dbReference>
<dbReference type="SUPFAM" id="SSF57959">
    <property type="entry name" value="Leucine zipper domain"/>
    <property type="match status" value="1"/>
</dbReference>
<feature type="compositionally biased region" description="Basic residues" evidence="2">
    <location>
        <begin position="160"/>
        <end position="173"/>
    </location>
</feature>
<proteinExistence type="predicted"/>
<accession>A0AAV7ZZ40</accession>
<organism evidence="4 5">
    <name type="scientific">Anaeramoeba flamelloides</name>
    <dbReference type="NCBI Taxonomy" id="1746091"/>
    <lineage>
        <taxon>Eukaryota</taxon>
        <taxon>Metamonada</taxon>
        <taxon>Anaeramoebidae</taxon>
        <taxon>Anaeramoeba</taxon>
    </lineage>
</organism>
<evidence type="ECO:0000313" key="5">
    <source>
        <dbReference type="Proteomes" id="UP001146793"/>
    </source>
</evidence>
<dbReference type="Gene3D" id="1.20.5.170">
    <property type="match status" value="1"/>
</dbReference>
<name>A0AAV7ZZ40_9EUKA</name>
<reference evidence="4" key="1">
    <citation type="submission" date="2022-08" db="EMBL/GenBank/DDBJ databases">
        <title>Novel sulphate-reducing endosymbionts in the free-living metamonad Anaeramoeba.</title>
        <authorList>
            <person name="Jerlstrom-Hultqvist J."/>
            <person name="Cepicka I."/>
            <person name="Gallot-Lavallee L."/>
            <person name="Salas-Leiva D."/>
            <person name="Curtis B.A."/>
            <person name="Zahonova K."/>
            <person name="Pipaliya S."/>
            <person name="Dacks J."/>
            <person name="Roger A.J."/>
        </authorList>
    </citation>
    <scope>NUCLEOTIDE SEQUENCE</scope>
    <source>
        <strain evidence="4">Busselton2</strain>
    </source>
</reference>
<dbReference type="AlphaFoldDB" id="A0AAV7ZZ40"/>
<dbReference type="Proteomes" id="UP001146793">
    <property type="component" value="Unassembled WGS sequence"/>
</dbReference>
<evidence type="ECO:0000256" key="2">
    <source>
        <dbReference type="SAM" id="MobiDB-lite"/>
    </source>
</evidence>
<dbReference type="GO" id="GO:0003700">
    <property type="term" value="F:DNA-binding transcription factor activity"/>
    <property type="evidence" value="ECO:0007669"/>
    <property type="project" value="InterPro"/>
</dbReference>
<feature type="compositionally biased region" description="Basic and acidic residues" evidence="2">
    <location>
        <begin position="273"/>
        <end position="294"/>
    </location>
</feature>
<feature type="region of interest" description="Disordered" evidence="2">
    <location>
        <begin position="267"/>
        <end position="312"/>
    </location>
</feature>
<evidence type="ECO:0000256" key="1">
    <source>
        <dbReference type="SAM" id="Coils"/>
    </source>
</evidence>